<reference evidence="2 3" key="1">
    <citation type="submission" date="2020-02" db="EMBL/GenBank/DDBJ databases">
        <authorList>
            <person name="Li G."/>
        </authorList>
    </citation>
    <scope>NUCLEOTIDE SEQUENCE [LARGE SCALE GENOMIC DNA]</scope>
    <source>
        <strain evidence="2 3">DSM 102029</strain>
    </source>
</reference>
<keyword evidence="1" id="KW-0732">Signal</keyword>
<organism evidence="2 3">
    <name type="scientific">Ancylobacter pratisalsi</name>
    <dbReference type="NCBI Taxonomy" id="1745854"/>
    <lineage>
        <taxon>Bacteria</taxon>
        <taxon>Pseudomonadati</taxon>
        <taxon>Pseudomonadota</taxon>
        <taxon>Alphaproteobacteria</taxon>
        <taxon>Hyphomicrobiales</taxon>
        <taxon>Xanthobacteraceae</taxon>
        <taxon>Ancylobacter</taxon>
    </lineage>
</organism>
<sequence length="72" mass="7544">MLKTIAISAVAAFMGFTALFAGAASATGYFTRTPSVATVEIPATPVAGDCVIQTRWVSDAGRMVEVERPVCY</sequence>
<dbReference type="Proteomes" id="UP000464751">
    <property type="component" value="Chromosome"/>
</dbReference>
<dbReference type="KEGG" id="apra:G3A50_01430"/>
<dbReference type="RefSeq" id="WP_163073459.1">
    <property type="nucleotide sequence ID" value="NZ_CP048630.1"/>
</dbReference>
<keyword evidence="3" id="KW-1185">Reference proteome</keyword>
<dbReference type="AlphaFoldDB" id="A0A6P1YGU3"/>
<gene>
    <name evidence="2" type="ORF">G3A50_01430</name>
</gene>
<protein>
    <submittedName>
        <fullName evidence="2">Uncharacterized protein</fullName>
    </submittedName>
</protein>
<feature type="signal peptide" evidence="1">
    <location>
        <begin position="1"/>
        <end position="23"/>
    </location>
</feature>
<proteinExistence type="predicted"/>
<evidence type="ECO:0000313" key="2">
    <source>
        <dbReference type="EMBL" id="QIB32507.1"/>
    </source>
</evidence>
<name>A0A6P1YGU3_9HYPH</name>
<accession>A0A6P1YGU3</accession>
<evidence type="ECO:0000313" key="3">
    <source>
        <dbReference type="Proteomes" id="UP000464751"/>
    </source>
</evidence>
<feature type="chain" id="PRO_5026922139" evidence="1">
    <location>
        <begin position="24"/>
        <end position="72"/>
    </location>
</feature>
<dbReference type="EMBL" id="CP048630">
    <property type="protein sequence ID" value="QIB32507.1"/>
    <property type="molecule type" value="Genomic_DNA"/>
</dbReference>
<evidence type="ECO:0000256" key="1">
    <source>
        <dbReference type="SAM" id="SignalP"/>
    </source>
</evidence>